<evidence type="ECO:0000259" key="1">
    <source>
        <dbReference type="PROSITE" id="PS50987"/>
    </source>
</evidence>
<keyword evidence="2" id="KW-0378">Hydrolase</keyword>
<dbReference type="PANTHER" id="PTHR30595">
    <property type="entry name" value="GLPR-RELATED TRANSCRIPTIONAL REPRESSOR"/>
    <property type="match status" value="1"/>
</dbReference>
<dbReference type="InterPro" id="IPR038475">
    <property type="entry name" value="RecG_C_sf"/>
</dbReference>
<reference evidence="3" key="1">
    <citation type="submission" date="2017-02" db="EMBL/GenBank/DDBJ databases">
        <authorList>
            <person name="Varghese N."/>
            <person name="Submissions S."/>
        </authorList>
    </citation>
    <scope>NUCLEOTIDE SEQUENCE [LARGE SCALE GENOMIC DNA]</scope>
    <source>
        <strain evidence="3">ATCC 35199</strain>
    </source>
</reference>
<name>A0A1T5AXA6_9FIRM</name>
<dbReference type="InterPro" id="IPR036390">
    <property type="entry name" value="WH_DNA-bd_sf"/>
</dbReference>
<keyword evidence="2" id="KW-0347">Helicase</keyword>
<keyword evidence="3" id="KW-1185">Reference proteome</keyword>
<dbReference type="PROSITE" id="PS50987">
    <property type="entry name" value="HTH_ARSR_2"/>
    <property type="match status" value="1"/>
</dbReference>
<dbReference type="OrthoDB" id="9768354at2"/>
<dbReference type="Gene3D" id="1.10.10.10">
    <property type="entry name" value="Winged helix-like DNA-binding domain superfamily/Winged helix DNA-binding domain"/>
    <property type="match status" value="1"/>
</dbReference>
<dbReference type="Pfam" id="PF04326">
    <property type="entry name" value="SLFN_AlbA_2"/>
    <property type="match status" value="1"/>
</dbReference>
<dbReference type="Gene3D" id="3.30.950.30">
    <property type="entry name" value="Schlafen, AAA domain"/>
    <property type="match status" value="1"/>
</dbReference>
<dbReference type="RefSeq" id="WP_079589152.1">
    <property type="nucleotide sequence ID" value="NZ_FUYN01000002.1"/>
</dbReference>
<dbReference type="GO" id="GO:0004386">
    <property type="term" value="F:helicase activity"/>
    <property type="evidence" value="ECO:0007669"/>
    <property type="project" value="UniProtKB-KW"/>
</dbReference>
<gene>
    <name evidence="2" type="ORF">SAMN02745120_1254</name>
</gene>
<dbReference type="SUPFAM" id="SSF46785">
    <property type="entry name" value="Winged helix' DNA-binding domain"/>
    <property type="match status" value="1"/>
</dbReference>
<dbReference type="InterPro" id="IPR038461">
    <property type="entry name" value="Schlafen_AlbA_2_dom_sf"/>
</dbReference>
<evidence type="ECO:0000313" key="2">
    <source>
        <dbReference type="EMBL" id="SKB39628.1"/>
    </source>
</evidence>
<dbReference type="Pfam" id="PF13749">
    <property type="entry name" value="HATPase_c_4"/>
    <property type="match status" value="1"/>
</dbReference>
<dbReference type="InterPro" id="IPR007421">
    <property type="entry name" value="Schlafen_AlbA_2_dom"/>
</dbReference>
<dbReference type="EMBL" id="FUYN01000002">
    <property type="protein sequence ID" value="SKB39628.1"/>
    <property type="molecule type" value="Genomic_DNA"/>
</dbReference>
<keyword evidence="2" id="KW-0067">ATP-binding</keyword>
<dbReference type="InterPro" id="IPR001845">
    <property type="entry name" value="HTH_ArsR_DNA-bd_dom"/>
</dbReference>
<dbReference type="AlphaFoldDB" id="A0A1T5AXA6"/>
<proteinExistence type="predicted"/>
<dbReference type="Gene3D" id="3.30.565.60">
    <property type="match status" value="1"/>
</dbReference>
<protein>
    <submittedName>
        <fullName evidence="2">ATP-dependent DNA helicase RecG</fullName>
    </submittedName>
</protein>
<dbReference type="GO" id="GO:0003700">
    <property type="term" value="F:DNA-binding transcription factor activity"/>
    <property type="evidence" value="ECO:0007669"/>
    <property type="project" value="InterPro"/>
</dbReference>
<dbReference type="InterPro" id="IPR036388">
    <property type="entry name" value="WH-like_DNA-bd_sf"/>
</dbReference>
<evidence type="ECO:0000313" key="3">
    <source>
        <dbReference type="Proteomes" id="UP000243406"/>
    </source>
</evidence>
<accession>A0A1T5AXA6</accession>
<sequence>MFKESIHLELKKEYVKDILKTVIAFANTSGGKIYIGIDDDGKVLGVQKLDTDILKLSNSIRDSIKPDITLFTSILVEKIDSNDVIVVDVQKGASSPYYLIDKGIRPSGVYVRQGASSVPATDAAILKMIRDTDGDNFEELRSLNQNLDFDFLKKEFEDANIKLEHSQMRTFNIIDEDGLYTNLGLLLSEQCPHTIKTAVFEGSTKEIFKDRFEFSGSLLKQMKDVYSFLNRYNRTNSEITGLKRTDTREYPEIAIREALLNSIVHKEYSYSSSTLISVFDDKIEIVTIGGLTKGLSEDDIMLGVSILRNRNLANIFYRLKLIEAYGTGIPKIIESYNEYNVKPKIEISSNAFKITLPNTLKEKSISKLEKNLSDKEYLIVNMLKENEYIKRTDIEKNLSISSSMAIKLLRNMVDNSIIEKLGKGKNVIYRLK</sequence>
<dbReference type="Proteomes" id="UP000243406">
    <property type="component" value="Unassembled WGS sequence"/>
</dbReference>
<feature type="domain" description="HTH arsR-type" evidence="1">
    <location>
        <begin position="357"/>
        <end position="432"/>
    </location>
</feature>
<organism evidence="2 3">
    <name type="scientific">Acetoanaerobium noterae</name>
    <dbReference type="NCBI Taxonomy" id="745369"/>
    <lineage>
        <taxon>Bacteria</taxon>
        <taxon>Bacillati</taxon>
        <taxon>Bacillota</taxon>
        <taxon>Clostridia</taxon>
        <taxon>Peptostreptococcales</taxon>
        <taxon>Filifactoraceae</taxon>
        <taxon>Acetoanaerobium</taxon>
    </lineage>
</organism>
<dbReference type="PANTHER" id="PTHR30595:SF6">
    <property type="entry name" value="SCHLAFEN ALBA-2 DOMAIN-CONTAINING PROTEIN"/>
    <property type="match status" value="1"/>
</dbReference>
<keyword evidence="2" id="KW-0547">Nucleotide-binding</keyword>